<sequence>MAGRAMVHINLTHTESVSQRMTTVATAENLTLPRIPSLTVIDEMSGVEPQREGNWARSNNKSLIRLMCISKSNWGVAYTFITSDMETKEREEREI</sequence>
<comment type="caution">
    <text evidence="1">The sequence shown here is derived from an EMBL/GenBank/DDBJ whole genome shotgun (WGS) entry which is preliminary data.</text>
</comment>
<keyword evidence="2" id="KW-1185">Reference proteome</keyword>
<proteinExistence type="predicted"/>
<dbReference type="EMBL" id="JANEYG010000276">
    <property type="protein sequence ID" value="KAJ8910591.1"/>
    <property type="molecule type" value="Genomic_DNA"/>
</dbReference>
<protein>
    <submittedName>
        <fullName evidence="1">Uncharacterized protein</fullName>
    </submittedName>
</protein>
<name>A0AAV8V8S8_9CUCU</name>
<gene>
    <name evidence="1" type="ORF">NQ315_003489</name>
</gene>
<evidence type="ECO:0000313" key="2">
    <source>
        <dbReference type="Proteomes" id="UP001159042"/>
    </source>
</evidence>
<evidence type="ECO:0000313" key="1">
    <source>
        <dbReference type="EMBL" id="KAJ8910591.1"/>
    </source>
</evidence>
<dbReference type="Proteomes" id="UP001159042">
    <property type="component" value="Unassembled WGS sequence"/>
</dbReference>
<accession>A0AAV8V8S8</accession>
<dbReference type="AlphaFoldDB" id="A0AAV8V8S8"/>
<organism evidence="1 2">
    <name type="scientific">Exocentrus adspersus</name>
    <dbReference type="NCBI Taxonomy" id="1586481"/>
    <lineage>
        <taxon>Eukaryota</taxon>
        <taxon>Metazoa</taxon>
        <taxon>Ecdysozoa</taxon>
        <taxon>Arthropoda</taxon>
        <taxon>Hexapoda</taxon>
        <taxon>Insecta</taxon>
        <taxon>Pterygota</taxon>
        <taxon>Neoptera</taxon>
        <taxon>Endopterygota</taxon>
        <taxon>Coleoptera</taxon>
        <taxon>Polyphaga</taxon>
        <taxon>Cucujiformia</taxon>
        <taxon>Chrysomeloidea</taxon>
        <taxon>Cerambycidae</taxon>
        <taxon>Lamiinae</taxon>
        <taxon>Acanthocinini</taxon>
        <taxon>Exocentrus</taxon>
    </lineage>
</organism>
<reference evidence="1 2" key="1">
    <citation type="journal article" date="2023" name="Insect Mol. Biol.">
        <title>Genome sequencing provides insights into the evolution of gene families encoding plant cell wall-degrading enzymes in longhorned beetles.</title>
        <authorList>
            <person name="Shin N.R."/>
            <person name="Okamura Y."/>
            <person name="Kirsch R."/>
            <person name="Pauchet Y."/>
        </authorList>
    </citation>
    <scope>NUCLEOTIDE SEQUENCE [LARGE SCALE GENOMIC DNA]</scope>
    <source>
        <strain evidence="1">EAD_L_NR</strain>
    </source>
</reference>